<organism evidence="1 2">
    <name type="scientific">Halalkalicoccus paucihalophilus</name>
    <dbReference type="NCBI Taxonomy" id="1008153"/>
    <lineage>
        <taxon>Archaea</taxon>
        <taxon>Methanobacteriati</taxon>
        <taxon>Methanobacteriota</taxon>
        <taxon>Stenosarchaea group</taxon>
        <taxon>Halobacteria</taxon>
        <taxon>Halobacteriales</taxon>
        <taxon>Halococcaceae</taxon>
        <taxon>Halalkalicoccus</taxon>
    </lineage>
</organism>
<accession>A0A151A9Q0</accession>
<dbReference type="AlphaFoldDB" id="A0A151A9Q0"/>
<keyword evidence="2" id="KW-1185">Reference proteome</keyword>
<protein>
    <submittedName>
        <fullName evidence="1">Uncharacterized protein</fullName>
    </submittedName>
</protein>
<dbReference type="EMBL" id="LTAZ01000017">
    <property type="protein sequence ID" value="KYH24087.1"/>
    <property type="molecule type" value="Genomic_DNA"/>
</dbReference>
<dbReference type="Proteomes" id="UP000075321">
    <property type="component" value="Unassembled WGS sequence"/>
</dbReference>
<reference evidence="1 2" key="1">
    <citation type="submission" date="2016-02" db="EMBL/GenBank/DDBJ databases">
        <title>Genome sequence of Halalkalicoccus paucihalophilus DSM 24557.</title>
        <authorList>
            <person name="Poehlein A."/>
            <person name="Daniel R."/>
        </authorList>
    </citation>
    <scope>NUCLEOTIDE SEQUENCE [LARGE SCALE GENOMIC DNA]</scope>
    <source>
        <strain evidence="1 2">DSM 24557</strain>
    </source>
</reference>
<sequence length="42" mass="5032">MALPDEYPKRERPKNECSHRIMNGEITTHTKIKWKQPLYPHG</sequence>
<proteinExistence type="predicted"/>
<evidence type="ECO:0000313" key="1">
    <source>
        <dbReference type="EMBL" id="KYH24087.1"/>
    </source>
</evidence>
<evidence type="ECO:0000313" key="2">
    <source>
        <dbReference type="Proteomes" id="UP000075321"/>
    </source>
</evidence>
<gene>
    <name evidence="1" type="ORF">HAPAU_41660</name>
</gene>
<name>A0A151A9Q0_9EURY</name>
<dbReference type="PATRIC" id="fig|1008153.3.peg.4468"/>
<comment type="caution">
    <text evidence="1">The sequence shown here is derived from an EMBL/GenBank/DDBJ whole genome shotgun (WGS) entry which is preliminary data.</text>
</comment>